<keyword evidence="1" id="KW-0472">Membrane</keyword>
<sequence length="51" mass="5692">MREIKINFAPMIGWPIVVYQAFNIWGSSGTWLAIGVLLCAATLSLTFKSKF</sequence>
<dbReference type="EMBL" id="LAZR01024478">
    <property type="protein sequence ID" value="KKL75006.1"/>
    <property type="molecule type" value="Genomic_DNA"/>
</dbReference>
<reference evidence="2" key="1">
    <citation type="journal article" date="2015" name="Nature">
        <title>Complex archaea that bridge the gap between prokaryotes and eukaryotes.</title>
        <authorList>
            <person name="Spang A."/>
            <person name="Saw J.H."/>
            <person name="Jorgensen S.L."/>
            <person name="Zaremba-Niedzwiedzka K."/>
            <person name="Martijn J."/>
            <person name="Lind A.E."/>
            <person name="van Eijk R."/>
            <person name="Schleper C."/>
            <person name="Guy L."/>
            <person name="Ettema T.J."/>
        </authorList>
    </citation>
    <scope>NUCLEOTIDE SEQUENCE</scope>
</reference>
<accession>A0A0F9F936</accession>
<evidence type="ECO:0000256" key="1">
    <source>
        <dbReference type="SAM" id="Phobius"/>
    </source>
</evidence>
<proteinExistence type="predicted"/>
<protein>
    <submittedName>
        <fullName evidence="2">Uncharacterized protein</fullName>
    </submittedName>
</protein>
<keyword evidence="1" id="KW-0812">Transmembrane</keyword>
<organism evidence="2">
    <name type="scientific">marine sediment metagenome</name>
    <dbReference type="NCBI Taxonomy" id="412755"/>
    <lineage>
        <taxon>unclassified sequences</taxon>
        <taxon>metagenomes</taxon>
        <taxon>ecological metagenomes</taxon>
    </lineage>
</organism>
<keyword evidence="1" id="KW-1133">Transmembrane helix</keyword>
<feature type="transmembrane region" description="Helical" evidence="1">
    <location>
        <begin position="31"/>
        <end position="47"/>
    </location>
</feature>
<evidence type="ECO:0000313" key="2">
    <source>
        <dbReference type="EMBL" id="KKL75006.1"/>
    </source>
</evidence>
<dbReference type="AlphaFoldDB" id="A0A0F9F936"/>
<comment type="caution">
    <text evidence="2">The sequence shown here is derived from an EMBL/GenBank/DDBJ whole genome shotgun (WGS) entry which is preliminary data.</text>
</comment>
<name>A0A0F9F936_9ZZZZ</name>
<gene>
    <name evidence="2" type="ORF">LCGC14_2059220</name>
</gene>